<organism evidence="2 3">
    <name type="scientific">Stylophora pistillata</name>
    <name type="common">Smooth cauliflower coral</name>
    <dbReference type="NCBI Taxonomy" id="50429"/>
    <lineage>
        <taxon>Eukaryota</taxon>
        <taxon>Metazoa</taxon>
        <taxon>Cnidaria</taxon>
        <taxon>Anthozoa</taxon>
        <taxon>Hexacorallia</taxon>
        <taxon>Scleractinia</taxon>
        <taxon>Astrocoeniina</taxon>
        <taxon>Pocilloporidae</taxon>
        <taxon>Stylophora</taxon>
    </lineage>
</organism>
<dbReference type="PROSITE" id="PS01286">
    <property type="entry name" value="FA58C_2"/>
    <property type="match status" value="1"/>
</dbReference>
<dbReference type="FunFam" id="2.60.120.260:FF:000016">
    <property type="entry name" value="Contactin-associated protein-like 4 isoform 1"/>
    <property type="match status" value="1"/>
</dbReference>
<evidence type="ECO:0000313" key="2">
    <source>
        <dbReference type="EMBL" id="PFX12790.1"/>
    </source>
</evidence>
<dbReference type="SMART" id="SM00231">
    <property type="entry name" value="FA58C"/>
    <property type="match status" value="1"/>
</dbReference>
<dbReference type="OrthoDB" id="6049633at2759"/>
<comment type="caution">
    <text evidence="2">The sequence shown here is derived from an EMBL/GenBank/DDBJ whole genome shotgun (WGS) entry which is preliminary data.</text>
</comment>
<gene>
    <name evidence="2" type="primary">F5</name>
    <name evidence="2" type="ORF">AWC38_SpisGene23191</name>
</gene>
<dbReference type="CDD" id="cd00057">
    <property type="entry name" value="FA58C"/>
    <property type="match status" value="1"/>
</dbReference>
<feature type="domain" description="F5/8 type C" evidence="1">
    <location>
        <begin position="1"/>
        <end position="92"/>
    </location>
</feature>
<dbReference type="PROSITE" id="PS01285">
    <property type="entry name" value="FA58C_1"/>
    <property type="match status" value="2"/>
</dbReference>
<sequence length="307" mass="34597">MAESQTQPINASSFVKEGAEPSRVRLNSPSAWVADHSYPGPWLQIDLAKDAVVKKIATQGKRGAYHWVKTYTFLSRAEGETDWVTYKENDEVKVEFFLSGPNFSLHTFDTETCELNNMSEVSSPENMMDFKTALYITIAPCYYDNECRNQEEICLVVGGSRKCKVCIQEALGLEDSASSVENGNTPAHLLRLNSAKAWSASTSDNEPWVQVDLGKDVVIKKIATQGKKGAYQYTTTYTLSSLANGKTDWVTYKENNAVKVFQGNEDQSTVVSPVLSQHIRARFVRFWPKTWRSNYRTMRAELYGCYP</sequence>
<feature type="domain" description="F5/8 type C" evidence="1">
    <location>
        <begin position="154"/>
        <end position="305"/>
    </location>
</feature>
<evidence type="ECO:0000313" key="3">
    <source>
        <dbReference type="Proteomes" id="UP000225706"/>
    </source>
</evidence>
<reference evidence="3" key="1">
    <citation type="journal article" date="2017" name="bioRxiv">
        <title>Comparative analysis of the genomes of Stylophora pistillata and Acropora digitifera provides evidence for extensive differences between species of corals.</title>
        <authorList>
            <person name="Voolstra C.R."/>
            <person name="Li Y."/>
            <person name="Liew Y.J."/>
            <person name="Baumgarten S."/>
            <person name="Zoccola D."/>
            <person name="Flot J.-F."/>
            <person name="Tambutte S."/>
            <person name="Allemand D."/>
            <person name="Aranda M."/>
        </authorList>
    </citation>
    <scope>NUCLEOTIDE SEQUENCE [LARGE SCALE GENOMIC DNA]</scope>
</reference>
<dbReference type="Proteomes" id="UP000225706">
    <property type="component" value="Unassembled WGS sequence"/>
</dbReference>
<evidence type="ECO:0000259" key="1">
    <source>
        <dbReference type="PROSITE" id="PS50022"/>
    </source>
</evidence>
<dbReference type="STRING" id="50429.A0A2B4R8G7"/>
<dbReference type="InterPro" id="IPR000421">
    <property type="entry name" value="FA58C"/>
</dbReference>
<dbReference type="InterPro" id="IPR008979">
    <property type="entry name" value="Galactose-bd-like_sf"/>
</dbReference>
<name>A0A2B4R8G7_STYPI</name>
<dbReference type="Pfam" id="PF00754">
    <property type="entry name" value="F5_F8_type_C"/>
    <property type="match status" value="2"/>
</dbReference>
<accession>A0A2B4R8G7</accession>
<dbReference type="AlphaFoldDB" id="A0A2B4R8G7"/>
<protein>
    <submittedName>
        <fullName evidence="2">Coagulation factor V</fullName>
    </submittedName>
</protein>
<dbReference type="EMBL" id="LSMT01001184">
    <property type="protein sequence ID" value="PFX12790.1"/>
    <property type="molecule type" value="Genomic_DNA"/>
</dbReference>
<dbReference type="PROSITE" id="PS50022">
    <property type="entry name" value="FA58C_3"/>
    <property type="match status" value="2"/>
</dbReference>
<keyword evidence="3" id="KW-1185">Reference proteome</keyword>
<dbReference type="SUPFAM" id="SSF49785">
    <property type="entry name" value="Galactose-binding domain-like"/>
    <property type="match status" value="2"/>
</dbReference>
<dbReference type="Gene3D" id="2.60.120.260">
    <property type="entry name" value="Galactose-binding domain-like"/>
    <property type="match status" value="2"/>
</dbReference>
<dbReference type="PANTHER" id="PTHR24543">
    <property type="entry name" value="MULTICOPPER OXIDASE-RELATED"/>
    <property type="match status" value="1"/>
</dbReference>
<proteinExistence type="predicted"/>